<proteinExistence type="predicted"/>
<sequence length="332" mass="39775">MSDFSIEMMAEKIIDSRTKEYFQEVYRSYVVGNYRAALVSLWTVIICDLIFKLQELADLGDETAFSILEKIKDLQEKNPTSPEWEKILLEEIKKRTQFLENFEYEFLLYLQKRRHICAHPVLTQTEILFTPSKDEVRSFIRNALEYVLTKPAIMTRKVFDALVEELEAKKNILLDKEILKRFLSTKYFPHFNDLIENKIFESLWMLVFKVTDERCEKNRDINFLTLTILYERRPEAIQNYIKDKRDKFSEISLEQSIPKYFFAFLREHPYIFNLLNDAAKAQIESFINSNLNIDYFIQAYFLSRSFEEHIDKILIKLNEVESLDIKSSTYKW</sequence>
<reference evidence="1" key="1">
    <citation type="journal article" date="2020" name="mSystems">
        <title>Genome- and Community-Level Interaction Insights into Carbon Utilization and Element Cycling Functions of Hydrothermarchaeota in Hydrothermal Sediment.</title>
        <authorList>
            <person name="Zhou Z."/>
            <person name="Liu Y."/>
            <person name="Xu W."/>
            <person name="Pan J."/>
            <person name="Luo Z.H."/>
            <person name="Li M."/>
        </authorList>
    </citation>
    <scope>NUCLEOTIDE SEQUENCE [LARGE SCALE GENOMIC DNA]</scope>
    <source>
        <strain evidence="1">HyVt-233</strain>
    </source>
</reference>
<dbReference type="Proteomes" id="UP000886289">
    <property type="component" value="Unassembled WGS sequence"/>
</dbReference>
<evidence type="ECO:0000313" key="1">
    <source>
        <dbReference type="EMBL" id="HDD45404.1"/>
    </source>
</evidence>
<accession>A0A7C0U451</accession>
<protein>
    <submittedName>
        <fullName evidence="1">Uncharacterized protein</fullName>
    </submittedName>
</protein>
<organism evidence="1">
    <name type="scientific">Desulfofervidus auxilii</name>
    <dbReference type="NCBI Taxonomy" id="1621989"/>
    <lineage>
        <taxon>Bacteria</taxon>
        <taxon>Pseudomonadati</taxon>
        <taxon>Thermodesulfobacteriota</taxon>
        <taxon>Candidatus Desulfofervidia</taxon>
        <taxon>Candidatus Desulfofervidales</taxon>
        <taxon>Candidatus Desulfofervidaceae</taxon>
        <taxon>Candidatus Desulfofervidus</taxon>
    </lineage>
</organism>
<feature type="non-terminal residue" evidence="1">
    <location>
        <position position="332"/>
    </location>
</feature>
<dbReference type="EMBL" id="DRBS01000415">
    <property type="protein sequence ID" value="HDD45404.1"/>
    <property type="molecule type" value="Genomic_DNA"/>
</dbReference>
<dbReference type="AlphaFoldDB" id="A0A7C0U451"/>
<gene>
    <name evidence="1" type="ORF">ENG63_11190</name>
</gene>
<name>A0A7C0U451_DESA2</name>
<comment type="caution">
    <text evidence="1">The sequence shown here is derived from an EMBL/GenBank/DDBJ whole genome shotgun (WGS) entry which is preliminary data.</text>
</comment>